<dbReference type="Pfam" id="PF00892">
    <property type="entry name" value="EamA"/>
    <property type="match status" value="2"/>
</dbReference>
<evidence type="ECO:0000313" key="6">
    <source>
        <dbReference type="Proteomes" id="UP000014136"/>
    </source>
</evidence>
<feature type="domain" description="EamA" evidence="4">
    <location>
        <begin position="160"/>
        <end position="290"/>
    </location>
</feature>
<name>S0J4Y7_9ENTE</name>
<organism evidence="5 6">
    <name type="scientific">Enterococcus saccharolyticus subsp. saccharolyticus ATCC 43076</name>
    <dbReference type="NCBI Taxonomy" id="1139996"/>
    <lineage>
        <taxon>Bacteria</taxon>
        <taxon>Bacillati</taxon>
        <taxon>Bacillota</taxon>
        <taxon>Bacilli</taxon>
        <taxon>Lactobacillales</taxon>
        <taxon>Enterococcaceae</taxon>
        <taxon>Enterococcus</taxon>
    </lineage>
</organism>
<reference evidence="5 6" key="1">
    <citation type="submission" date="2013-03" db="EMBL/GenBank/DDBJ databases">
        <title>The Genome Sequence of Enterococcus saccharolyticus ATCC_43076 (Illumina only assembly).</title>
        <authorList>
            <consortium name="The Broad Institute Genomics Platform"/>
            <consortium name="The Broad Institute Genome Sequencing Center for Infectious Disease"/>
            <person name="Earl A."/>
            <person name="Russ C."/>
            <person name="Gilmore M."/>
            <person name="Surin D."/>
            <person name="Walker B."/>
            <person name="Young S."/>
            <person name="Zeng Q."/>
            <person name="Gargeya S."/>
            <person name="Fitzgerald M."/>
            <person name="Haas B."/>
            <person name="Abouelleil A."/>
            <person name="Allen A.W."/>
            <person name="Alvarado L."/>
            <person name="Arachchi H.M."/>
            <person name="Berlin A.M."/>
            <person name="Chapman S.B."/>
            <person name="Gainer-Dewar J."/>
            <person name="Goldberg J."/>
            <person name="Griggs A."/>
            <person name="Gujja S."/>
            <person name="Hansen M."/>
            <person name="Howarth C."/>
            <person name="Imamovic A."/>
            <person name="Ireland A."/>
            <person name="Larimer J."/>
            <person name="McCowan C."/>
            <person name="Murphy C."/>
            <person name="Pearson M."/>
            <person name="Poon T.W."/>
            <person name="Priest M."/>
            <person name="Roberts A."/>
            <person name="Saif S."/>
            <person name="Shea T."/>
            <person name="Sisk P."/>
            <person name="Sykes S."/>
            <person name="Wortman J."/>
            <person name="Nusbaum C."/>
            <person name="Birren B."/>
        </authorList>
    </citation>
    <scope>NUCLEOTIDE SEQUENCE [LARGE SCALE GENOMIC DNA]</scope>
    <source>
        <strain evidence="5 6">ATCC 43076</strain>
    </source>
</reference>
<protein>
    <recommendedName>
        <fullName evidence="4">EamA domain-containing protein</fullName>
    </recommendedName>
</protein>
<keyword evidence="3" id="KW-1133">Transmembrane helix</keyword>
<evidence type="ECO:0000313" key="5">
    <source>
        <dbReference type="EMBL" id="EOT27899.1"/>
    </source>
</evidence>
<evidence type="ECO:0000256" key="3">
    <source>
        <dbReference type="SAM" id="Phobius"/>
    </source>
</evidence>
<feature type="domain" description="EamA" evidence="4">
    <location>
        <begin position="6"/>
        <end position="145"/>
    </location>
</feature>
<keyword evidence="3" id="KW-0472">Membrane</keyword>
<dbReference type="EMBL" id="AHYT01000009">
    <property type="protein sequence ID" value="EOT27899.1"/>
    <property type="molecule type" value="Genomic_DNA"/>
</dbReference>
<feature type="transmembrane region" description="Helical" evidence="3">
    <location>
        <begin position="153"/>
        <end position="175"/>
    </location>
</feature>
<comment type="caution">
    <text evidence="5">The sequence shown here is derived from an EMBL/GenBank/DDBJ whole genome shotgun (WGS) entry which is preliminary data.</text>
</comment>
<keyword evidence="3" id="KW-0812">Transmembrane</keyword>
<dbReference type="AlphaFoldDB" id="S0J4Y7"/>
<dbReference type="PATRIC" id="fig|1139996.3.peg.1786"/>
<dbReference type="HOGENOM" id="CLU_033863_19_0_9"/>
<dbReference type="InterPro" id="IPR000620">
    <property type="entry name" value="EamA_dom"/>
</dbReference>
<keyword evidence="6" id="KW-1185">Reference proteome</keyword>
<dbReference type="GO" id="GO:0016020">
    <property type="term" value="C:membrane"/>
    <property type="evidence" value="ECO:0007669"/>
    <property type="project" value="InterPro"/>
</dbReference>
<feature type="transmembrane region" description="Helical" evidence="3">
    <location>
        <begin position="219"/>
        <end position="237"/>
    </location>
</feature>
<feature type="transmembrane region" description="Helical" evidence="3">
    <location>
        <begin position="244"/>
        <end position="266"/>
    </location>
</feature>
<dbReference type="PANTHER" id="PTHR22911">
    <property type="entry name" value="ACYL-MALONYL CONDENSING ENZYME-RELATED"/>
    <property type="match status" value="1"/>
</dbReference>
<dbReference type="eggNOG" id="COG0697">
    <property type="taxonomic scope" value="Bacteria"/>
</dbReference>
<feature type="transmembrane region" description="Helical" evidence="3">
    <location>
        <begin position="97"/>
        <end position="116"/>
    </location>
</feature>
<dbReference type="InterPro" id="IPR037185">
    <property type="entry name" value="EmrE-like"/>
</dbReference>
<dbReference type="STRING" id="41997.RV16_GL000689"/>
<gene>
    <name evidence="5" type="ORF">OMQ_01813</name>
</gene>
<dbReference type="Proteomes" id="UP000014136">
    <property type="component" value="Unassembled WGS sequence"/>
</dbReference>
<evidence type="ECO:0000259" key="4">
    <source>
        <dbReference type="Pfam" id="PF00892"/>
    </source>
</evidence>
<dbReference type="SUPFAM" id="SSF103481">
    <property type="entry name" value="Multidrug resistance efflux transporter EmrE"/>
    <property type="match status" value="2"/>
</dbReference>
<feature type="transmembrane region" description="Helical" evidence="3">
    <location>
        <begin position="35"/>
        <end position="57"/>
    </location>
</feature>
<evidence type="ECO:0000256" key="2">
    <source>
        <dbReference type="ARBA" id="ARBA00007362"/>
    </source>
</evidence>
<evidence type="ECO:0000256" key="1">
    <source>
        <dbReference type="ARBA" id="ARBA00004127"/>
    </source>
</evidence>
<proteinExistence type="inferred from homology"/>
<comment type="similarity">
    <text evidence="2">Belongs to the EamA transporter family.</text>
</comment>
<dbReference type="RefSeq" id="WP_016175585.1">
    <property type="nucleotide sequence ID" value="NZ_KE136389.1"/>
</dbReference>
<dbReference type="PANTHER" id="PTHR22911:SF79">
    <property type="entry name" value="MOBA-LIKE NTP TRANSFERASE DOMAIN-CONTAINING PROTEIN"/>
    <property type="match status" value="1"/>
</dbReference>
<accession>S0J4Y7</accession>
<sequence>MIIKTKGILAACGAASLWAISGVSGQILFNQFHFSASWLVSTRLLIAGIVLLLIAFFRNQKQIFQPFMNQRDLVALLAFSVLGMFLVQFTYFKTIELSNASFATIIQYTGPFFVVLYESLRGKRWPSLITMFLMGITLFGVTLIASHGEGINLFASIDSLCWGIGSAIALAFYSIQPRNLLRKYGSFTIVGWGMILGSIVANLYHPVWRIDGLINTASFSQLVIVVVFGTAIAYLIYLSSLKFISSALASILTAFEPILATILSVFLFHLAFSWIEFIGFACVLGSILLLQKRV</sequence>
<comment type="subcellular location">
    <subcellularLocation>
        <location evidence="1">Endomembrane system</location>
        <topology evidence="1">Multi-pass membrane protein</topology>
    </subcellularLocation>
</comment>
<feature type="transmembrane region" description="Helical" evidence="3">
    <location>
        <begin position="128"/>
        <end position="147"/>
    </location>
</feature>
<feature type="transmembrane region" description="Helical" evidence="3">
    <location>
        <begin position="73"/>
        <end position="91"/>
    </location>
</feature>
<feature type="transmembrane region" description="Helical" evidence="3">
    <location>
        <begin position="187"/>
        <end position="207"/>
    </location>
</feature>
<feature type="transmembrane region" description="Helical" evidence="3">
    <location>
        <begin position="272"/>
        <end position="290"/>
    </location>
</feature>
<dbReference type="OrthoDB" id="9810818at2"/>